<keyword evidence="2" id="KW-1185">Reference proteome</keyword>
<comment type="caution">
    <text evidence="1">The sequence shown here is derived from an EMBL/GenBank/DDBJ whole genome shotgun (WGS) entry which is preliminary data.</text>
</comment>
<dbReference type="Proteomes" id="UP000886998">
    <property type="component" value="Unassembled WGS sequence"/>
</dbReference>
<evidence type="ECO:0000313" key="2">
    <source>
        <dbReference type="Proteomes" id="UP000886998"/>
    </source>
</evidence>
<evidence type="ECO:0000313" key="1">
    <source>
        <dbReference type="EMBL" id="GFY49966.1"/>
    </source>
</evidence>
<gene>
    <name evidence="1" type="ORF">TNIN_30691</name>
</gene>
<dbReference type="AlphaFoldDB" id="A0A8X7BYK5"/>
<accession>A0A8X7BYK5</accession>
<proteinExistence type="predicted"/>
<reference evidence="1" key="1">
    <citation type="submission" date="2020-08" db="EMBL/GenBank/DDBJ databases">
        <title>Multicomponent nature underlies the extraordinary mechanical properties of spider dragline silk.</title>
        <authorList>
            <person name="Kono N."/>
            <person name="Nakamura H."/>
            <person name="Mori M."/>
            <person name="Yoshida Y."/>
            <person name="Ohtoshi R."/>
            <person name="Malay A.D."/>
            <person name="Moran D.A.P."/>
            <person name="Tomita M."/>
            <person name="Numata K."/>
            <person name="Arakawa K."/>
        </authorList>
    </citation>
    <scope>NUCLEOTIDE SEQUENCE</scope>
</reference>
<protein>
    <submittedName>
        <fullName evidence="1">Uncharacterized protein</fullName>
    </submittedName>
</protein>
<sequence length="81" mass="8859">MLARAPQDKWAYPRPSVFSEIFAQFRENSGSEVSLVPLEMEEAAPCVVNYQENLCAQSVLGLDPQLGPKSIDGVSEKNCGD</sequence>
<dbReference type="EMBL" id="BMAV01007235">
    <property type="protein sequence ID" value="GFY49966.1"/>
    <property type="molecule type" value="Genomic_DNA"/>
</dbReference>
<dbReference type="OrthoDB" id="10477899at2759"/>
<name>A0A8X7BYK5_9ARAC</name>
<organism evidence="1 2">
    <name type="scientific">Trichonephila inaurata madagascariensis</name>
    <dbReference type="NCBI Taxonomy" id="2747483"/>
    <lineage>
        <taxon>Eukaryota</taxon>
        <taxon>Metazoa</taxon>
        <taxon>Ecdysozoa</taxon>
        <taxon>Arthropoda</taxon>
        <taxon>Chelicerata</taxon>
        <taxon>Arachnida</taxon>
        <taxon>Araneae</taxon>
        <taxon>Araneomorphae</taxon>
        <taxon>Entelegynae</taxon>
        <taxon>Araneoidea</taxon>
        <taxon>Nephilidae</taxon>
        <taxon>Trichonephila</taxon>
        <taxon>Trichonephila inaurata</taxon>
    </lineage>
</organism>